<keyword evidence="2" id="KW-1185">Reference proteome</keyword>
<name>A0ACC1M114_9FUNG</name>
<reference evidence="1" key="1">
    <citation type="submission" date="2022-07" db="EMBL/GenBank/DDBJ databases">
        <title>Phylogenomic reconstructions and comparative analyses of Kickxellomycotina fungi.</title>
        <authorList>
            <person name="Reynolds N.K."/>
            <person name="Stajich J.E."/>
            <person name="Barry K."/>
            <person name="Grigoriev I.V."/>
            <person name="Crous P."/>
            <person name="Smith M.E."/>
        </authorList>
    </citation>
    <scope>NUCLEOTIDE SEQUENCE</scope>
    <source>
        <strain evidence="1">CBS 190363</strain>
    </source>
</reference>
<sequence length="302" mass="34195">MEYSQTSNINSAHTLKNLLVSKYGYMDKNVTLLSDDLKDQRFHPTHHLITKHIGRMMSNVRPNDSVFFYFCGFGRLPVQLLDRRTEVLSAIRRLRSDYILPADFEQYGAIDAPYLHHQLVQKLPSSARLTALFNCIINETGMGVPYKYTTNGMAVLTNAIAGSNLFEAGAKMTQQNVTGSFGDLSQRFETSLMQQQQKQQPLVADGLADEEVSRLKQSSGDIIVFGWDRDYSNPKHKKYLSQTPSNHLGSYWAAAMESALRNKNRATFGDILHYMKSSTSELVMMPFVATGRKINMDEEFVI</sequence>
<dbReference type="EMBL" id="JANBVB010000928">
    <property type="protein sequence ID" value="KAJ2891659.1"/>
    <property type="molecule type" value="Genomic_DNA"/>
</dbReference>
<proteinExistence type="predicted"/>
<comment type="caution">
    <text evidence="1">The sequence shown here is derived from an EMBL/GenBank/DDBJ whole genome shotgun (WGS) entry which is preliminary data.</text>
</comment>
<keyword evidence="1" id="KW-0645">Protease</keyword>
<keyword evidence="1" id="KW-0378">Hydrolase</keyword>
<organism evidence="1 2">
    <name type="scientific">Coemansia aciculifera</name>
    <dbReference type="NCBI Taxonomy" id="417176"/>
    <lineage>
        <taxon>Eukaryota</taxon>
        <taxon>Fungi</taxon>
        <taxon>Fungi incertae sedis</taxon>
        <taxon>Zoopagomycota</taxon>
        <taxon>Kickxellomycotina</taxon>
        <taxon>Kickxellomycetes</taxon>
        <taxon>Kickxellales</taxon>
        <taxon>Kickxellaceae</taxon>
        <taxon>Coemansia</taxon>
    </lineage>
</organism>
<evidence type="ECO:0000313" key="2">
    <source>
        <dbReference type="Proteomes" id="UP001139981"/>
    </source>
</evidence>
<accession>A0ACC1M114</accession>
<evidence type="ECO:0000313" key="1">
    <source>
        <dbReference type="EMBL" id="KAJ2891659.1"/>
    </source>
</evidence>
<dbReference type="Proteomes" id="UP001139981">
    <property type="component" value="Unassembled WGS sequence"/>
</dbReference>
<gene>
    <name evidence="1" type="primary">MCA1_2</name>
    <name evidence="1" type="ORF">IWW38_003529</name>
</gene>
<protein>
    <submittedName>
        <fullName evidence="1">Ca(2+)-dependent cysteine protease</fullName>
    </submittedName>
</protein>